<protein>
    <submittedName>
        <fullName evidence="1">BPI-like protein</fullName>
    </submittedName>
</protein>
<dbReference type="PANTHER" id="PTHR46801">
    <property type="entry name" value="OS06G0309200 PROTEIN"/>
    <property type="match status" value="1"/>
</dbReference>
<dbReference type="AlphaFoldDB" id="A0A146KAS6"/>
<sequence length="432" mass="48426">MTPDYPRILKGKDSAAHFLITQPAATKYIECGIQSALVFAQHMTIPDLDFNLNLGVTSIRFSLKDIKFSDLSARKANLELNGDESVVADLEGANVILSLQWAFSQTSYPYLTDGGAGKILLNNASLRAQVKSGADYEECPGHYNTSIESAQVDFDSLKVELTGGSSWLYQSLINIILDAIQSSLIDLISDVLVDSIGLLLTSEAMSNGLYDYYLKPVNDIIKDERLVTAWTVGQGWLSIAFSGYIYNFNHLEDEFIKPEMLKPIIYNYANDETSYQFAQPVFDNMFYIFHKYHDLFSSQNFKLTKAPTLQIMNAAVLVTVEGEAKDGSAVKLLLKGDPDWRTDIRVNGTKKTNTSTFSFQFEKYSVETQYTGDIEALVKEVIEHINEVMRTSCGYQLNVTPFLDLDLFHVIFDPKNNVIRFMGDLPDECAPL</sequence>
<name>A0A146KAS6_9EUKA</name>
<dbReference type="InterPro" id="IPR045897">
    <property type="entry name" value="BPI/LBP_pln"/>
</dbReference>
<dbReference type="PANTHER" id="PTHR46801:SF2">
    <property type="entry name" value="LIPOPOLYSACCHARIDE-BINDING PROTEIN"/>
    <property type="match status" value="1"/>
</dbReference>
<evidence type="ECO:0000313" key="1">
    <source>
        <dbReference type="EMBL" id="JAP93930.1"/>
    </source>
</evidence>
<organism evidence="1">
    <name type="scientific">Trepomonas sp. PC1</name>
    <dbReference type="NCBI Taxonomy" id="1076344"/>
    <lineage>
        <taxon>Eukaryota</taxon>
        <taxon>Metamonada</taxon>
        <taxon>Diplomonadida</taxon>
        <taxon>Hexamitidae</taxon>
        <taxon>Hexamitinae</taxon>
        <taxon>Trepomonas</taxon>
    </lineage>
</organism>
<dbReference type="GO" id="GO:0008289">
    <property type="term" value="F:lipid binding"/>
    <property type="evidence" value="ECO:0007669"/>
    <property type="project" value="InterPro"/>
</dbReference>
<gene>
    <name evidence="1" type="ORF">TPC1_13590</name>
</gene>
<dbReference type="EMBL" id="GDID01002676">
    <property type="protein sequence ID" value="JAP93930.1"/>
    <property type="molecule type" value="Transcribed_RNA"/>
</dbReference>
<proteinExistence type="predicted"/>
<dbReference type="Gene3D" id="3.15.10.10">
    <property type="entry name" value="Bactericidal permeability-increasing protein, domain 1"/>
    <property type="match status" value="1"/>
</dbReference>
<reference evidence="1" key="1">
    <citation type="submission" date="2015-07" db="EMBL/GenBank/DDBJ databases">
        <title>Adaptation to a free-living lifestyle via gene acquisitions in the diplomonad Trepomonas sp. PC1.</title>
        <authorList>
            <person name="Xu F."/>
            <person name="Jerlstrom-Hultqvist J."/>
            <person name="Kolisko M."/>
            <person name="Simpson A.G.B."/>
            <person name="Roger A.J."/>
            <person name="Svard S.G."/>
            <person name="Andersson J.O."/>
        </authorList>
    </citation>
    <scope>NUCLEOTIDE SEQUENCE</scope>
    <source>
        <strain evidence="1">PC1</strain>
    </source>
</reference>
<accession>A0A146KAS6</accession>
<dbReference type="SUPFAM" id="SSF55394">
    <property type="entry name" value="Bactericidal permeability-increasing protein, BPI"/>
    <property type="match status" value="1"/>
</dbReference>
<dbReference type="InterPro" id="IPR017943">
    <property type="entry name" value="Bactericidal_perm-incr_a/b_dom"/>
</dbReference>